<dbReference type="InterPro" id="IPR002569">
    <property type="entry name" value="Met_Sox_Rdtase_MsrA_dom"/>
</dbReference>
<dbReference type="Pfam" id="PF01625">
    <property type="entry name" value="PMSR"/>
    <property type="match status" value="1"/>
</dbReference>
<dbReference type="EMBL" id="FNJQ01000049">
    <property type="protein sequence ID" value="SDP75565.1"/>
    <property type="molecule type" value="Genomic_DNA"/>
</dbReference>
<evidence type="ECO:0000256" key="2">
    <source>
        <dbReference type="ARBA" id="ARBA00023002"/>
    </source>
</evidence>
<comment type="catalytic activity">
    <reaction evidence="3">
        <text>L-methionyl-[protein] + [thioredoxin]-disulfide + H2O = L-methionyl-(S)-S-oxide-[protein] + [thioredoxin]-dithiol</text>
        <dbReference type="Rhea" id="RHEA:14217"/>
        <dbReference type="Rhea" id="RHEA-COMP:10698"/>
        <dbReference type="Rhea" id="RHEA-COMP:10700"/>
        <dbReference type="Rhea" id="RHEA-COMP:12313"/>
        <dbReference type="Rhea" id="RHEA-COMP:12315"/>
        <dbReference type="ChEBI" id="CHEBI:15377"/>
        <dbReference type="ChEBI" id="CHEBI:16044"/>
        <dbReference type="ChEBI" id="CHEBI:29950"/>
        <dbReference type="ChEBI" id="CHEBI:44120"/>
        <dbReference type="ChEBI" id="CHEBI:50058"/>
        <dbReference type="EC" id="1.8.4.11"/>
    </reaction>
</comment>
<dbReference type="OrthoDB" id="4174719at2"/>
<dbReference type="GO" id="GO:0005737">
    <property type="term" value="C:cytoplasm"/>
    <property type="evidence" value="ECO:0007669"/>
    <property type="project" value="TreeGrafter"/>
</dbReference>
<evidence type="ECO:0000313" key="6">
    <source>
        <dbReference type="EMBL" id="SDP75565.1"/>
    </source>
</evidence>
<dbReference type="GO" id="GO:0034599">
    <property type="term" value="P:cellular response to oxidative stress"/>
    <property type="evidence" value="ECO:0007669"/>
    <property type="project" value="TreeGrafter"/>
</dbReference>
<keyword evidence="2" id="KW-0560">Oxidoreductase</keyword>
<evidence type="ECO:0000256" key="4">
    <source>
        <dbReference type="ARBA" id="ARBA00048782"/>
    </source>
</evidence>
<evidence type="ECO:0000256" key="1">
    <source>
        <dbReference type="ARBA" id="ARBA00012502"/>
    </source>
</evidence>
<name>A0A1H0VBF0_SELRU</name>
<gene>
    <name evidence="6" type="ORF">SAMN05216366_1491</name>
</gene>
<dbReference type="PANTHER" id="PTHR42799:SF2">
    <property type="entry name" value="MITOCHONDRIAL PEPTIDE METHIONINE SULFOXIDE REDUCTASE"/>
    <property type="match status" value="1"/>
</dbReference>
<protein>
    <recommendedName>
        <fullName evidence="1">peptide-methionine (S)-S-oxide reductase</fullName>
        <ecNumber evidence="1">1.8.4.11</ecNumber>
    </recommendedName>
</protein>
<evidence type="ECO:0000256" key="3">
    <source>
        <dbReference type="ARBA" id="ARBA00047806"/>
    </source>
</evidence>
<dbReference type="InterPro" id="IPR050162">
    <property type="entry name" value="MsrA_MetSO_reductase"/>
</dbReference>
<accession>A0A1H0VBF0</accession>
<organism evidence="6 7">
    <name type="scientific">Selenomonas ruminantium</name>
    <dbReference type="NCBI Taxonomy" id="971"/>
    <lineage>
        <taxon>Bacteria</taxon>
        <taxon>Bacillati</taxon>
        <taxon>Bacillota</taxon>
        <taxon>Negativicutes</taxon>
        <taxon>Selenomonadales</taxon>
        <taxon>Selenomonadaceae</taxon>
        <taxon>Selenomonas</taxon>
    </lineage>
</organism>
<dbReference type="Gene3D" id="3.30.1060.10">
    <property type="entry name" value="Peptide methionine sulphoxide reductase MsrA"/>
    <property type="match status" value="1"/>
</dbReference>
<evidence type="ECO:0000259" key="5">
    <source>
        <dbReference type="Pfam" id="PF01625"/>
    </source>
</evidence>
<dbReference type="SUPFAM" id="SSF55068">
    <property type="entry name" value="Peptide methionine sulfoxide reductase"/>
    <property type="match status" value="1"/>
</dbReference>
<dbReference type="PANTHER" id="PTHR42799">
    <property type="entry name" value="MITOCHONDRIAL PEPTIDE METHIONINE SULFOXIDE REDUCTASE"/>
    <property type="match status" value="1"/>
</dbReference>
<evidence type="ECO:0000313" key="7">
    <source>
        <dbReference type="Proteomes" id="UP000182412"/>
    </source>
</evidence>
<dbReference type="Proteomes" id="UP000182412">
    <property type="component" value="Unassembled WGS sequence"/>
</dbReference>
<dbReference type="EC" id="1.8.4.11" evidence="1"/>
<dbReference type="InterPro" id="IPR036509">
    <property type="entry name" value="Met_Sox_Rdtase_MsrA_sf"/>
</dbReference>
<feature type="domain" description="Peptide methionine sulphoxide reductase MsrA" evidence="5">
    <location>
        <begin position="5"/>
        <end position="172"/>
    </location>
</feature>
<sequence>MYTKKIYFSGGDFHELQEVFRHVPGVISVCTGYINGEGEGDFAAIASGQVRAYMGVEVSYNPKKVDISKLMDLLFAVVNPYVPDGQGKARGEMYRAGVFYASAEDEPQVQLHMNFIANRGKAPTAGNAGLIVNDPNSNPKLARKLYALAEPIKSFQAAEAEHQDYLIRHPETETYIDFVKLRSYVKF</sequence>
<reference evidence="6 7" key="1">
    <citation type="submission" date="2016-10" db="EMBL/GenBank/DDBJ databases">
        <authorList>
            <person name="de Groot N.N."/>
        </authorList>
    </citation>
    <scope>NUCLEOTIDE SEQUENCE [LARGE SCALE GENOMIC DNA]</scope>
    <source>
        <strain evidence="6 7">S137</strain>
    </source>
</reference>
<dbReference type="AlphaFoldDB" id="A0A1H0VBF0"/>
<comment type="catalytic activity">
    <reaction evidence="4">
        <text>[thioredoxin]-disulfide + L-methionine + H2O = L-methionine (S)-S-oxide + [thioredoxin]-dithiol</text>
        <dbReference type="Rhea" id="RHEA:19993"/>
        <dbReference type="Rhea" id="RHEA-COMP:10698"/>
        <dbReference type="Rhea" id="RHEA-COMP:10700"/>
        <dbReference type="ChEBI" id="CHEBI:15377"/>
        <dbReference type="ChEBI" id="CHEBI:29950"/>
        <dbReference type="ChEBI" id="CHEBI:50058"/>
        <dbReference type="ChEBI" id="CHEBI:57844"/>
        <dbReference type="ChEBI" id="CHEBI:58772"/>
        <dbReference type="EC" id="1.8.4.11"/>
    </reaction>
</comment>
<proteinExistence type="predicted"/>
<dbReference type="GO" id="GO:0008113">
    <property type="term" value="F:peptide-methionine (S)-S-oxide reductase activity"/>
    <property type="evidence" value="ECO:0007669"/>
    <property type="project" value="UniProtKB-EC"/>
</dbReference>
<dbReference type="RefSeq" id="WP_074573525.1">
    <property type="nucleotide sequence ID" value="NZ_FNJQ01000049.1"/>
</dbReference>